<accession>A0A0C9ZHL1</accession>
<evidence type="ECO:0000313" key="3">
    <source>
        <dbReference type="Proteomes" id="UP000054018"/>
    </source>
</evidence>
<proteinExistence type="predicted"/>
<name>A0A0C9ZHL1_9AGAM</name>
<keyword evidence="1" id="KW-0175">Coiled coil</keyword>
<dbReference type="HOGENOM" id="CLU_113826_0_0_1"/>
<dbReference type="AlphaFoldDB" id="A0A0C9ZHL1"/>
<evidence type="ECO:0000313" key="2">
    <source>
        <dbReference type="EMBL" id="KIK25464.1"/>
    </source>
</evidence>
<keyword evidence="3" id="KW-1185">Reference proteome</keyword>
<evidence type="ECO:0000256" key="1">
    <source>
        <dbReference type="SAM" id="Coils"/>
    </source>
</evidence>
<feature type="coiled-coil region" evidence="1">
    <location>
        <begin position="73"/>
        <end position="107"/>
    </location>
</feature>
<organism evidence="2 3">
    <name type="scientific">Pisolithus microcarpus 441</name>
    <dbReference type="NCBI Taxonomy" id="765257"/>
    <lineage>
        <taxon>Eukaryota</taxon>
        <taxon>Fungi</taxon>
        <taxon>Dikarya</taxon>
        <taxon>Basidiomycota</taxon>
        <taxon>Agaricomycotina</taxon>
        <taxon>Agaricomycetes</taxon>
        <taxon>Agaricomycetidae</taxon>
        <taxon>Boletales</taxon>
        <taxon>Sclerodermatineae</taxon>
        <taxon>Pisolithaceae</taxon>
        <taxon>Pisolithus</taxon>
    </lineage>
</organism>
<protein>
    <submittedName>
        <fullName evidence="2">Uncharacterized protein</fullName>
    </submittedName>
</protein>
<reference evidence="2 3" key="1">
    <citation type="submission" date="2014-04" db="EMBL/GenBank/DDBJ databases">
        <authorList>
            <consortium name="DOE Joint Genome Institute"/>
            <person name="Kuo A."/>
            <person name="Kohler A."/>
            <person name="Costa M.D."/>
            <person name="Nagy L.G."/>
            <person name="Floudas D."/>
            <person name="Copeland A."/>
            <person name="Barry K.W."/>
            <person name="Cichocki N."/>
            <person name="Veneault-Fourrey C."/>
            <person name="LaButti K."/>
            <person name="Lindquist E.A."/>
            <person name="Lipzen A."/>
            <person name="Lundell T."/>
            <person name="Morin E."/>
            <person name="Murat C."/>
            <person name="Sun H."/>
            <person name="Tunlid A."/>
            <person name="Henrissat B."/>
            <person name="Grigoriev I.V."/>
            <person name="Hibbett D.S."/>
            <person name="Martin F."/>
            <person name="Nordberg H.P."/>
            <person name="Cantor M.N."/>
            <person name="Hua S.X."/>
        </authorList>
    </citation>
    <scope>NUCLEOTIDE SEQUENCE [LARGE SCALE GENOMIC DNA]</scope>
    <source>
        <strain evidence="2 3">441</strain>
    </source>
</reference>
<reference evidence="3" key="2">
    <citation type="submission" date="2015-01" db="EMBL/GenBank/DDBJ databases">
        <title>Evolutionary Origins and Diversification of the Mycorrhizal Mutualists.</title>
        <authorList>
            <consortium name="DOE Joint Genome Institute"/>
            <consortium name="Mycorrhizal Genomics Consortium"/>
            <person name="Kohler A."/>
            <person name="Kuo A."/>
            <person name="Nagy L.G."/>
            <person name="Floudas D."/>
            <person name="Copeland A."/>
            <person name="Barry K.W."/>
            <person name="Cichocki N."/>
            <person name="Veneault-Fourrey C."/>
            <person name="LaButti K."/>
            <person name="Lindquist E.A."/>
            <person name="Lipzen A."/>
            <person name="Lundell T."/>
            <person name="Morin E."/>
            <person name="Murat C."/>
            <person name="Riley R."/>
            <person name="Ohm R."/>
            <person name="Sun H."/>
            <person name="Tunlid A."/>
            <person name="Henrissat B."/>
            <person name="Grigoriev I.V."/>
            <person name="Hibbett D.S."/>
            <person name="Martin F."/>
        </authorList>
    </citation>
    <scope>NUCLEOTIDE SEQUENCE [LARGE SCALE GENOMIC DNA]</scope>
    <source>
        <strain evidence="3">441</strain>
    </source>
</reference>
<dbReference type="Proteomes" id="UP000054018">
    <property type="component" value="Unassembled WGS sequence"/>
</dbReference>
<dbReference type="EMBL" id="KN833707">
    <property type="protein sequence ID" value="KIK25464.1"/>
    <property type="molecule type" value="Genomic_DNA"/>
</dbReference>
<sequence length="188" mass="20832">MPDASISYSQQIILAPPSSSAPQILSSNTGASLIQGTPAMIGLFRAPKLLIMLPPHTTPFPYHNYALSFTVSTEDEGGQVEEEEEEEERAERDEAKLVLEVARAQRKICHVEQQLSTARLEDIDALGNLYQFRAELAERKLQYADFNLGHVHHSIRKNGVSLCDLPSTRKCHQMSNNRVTGGCLSSDI</sequence>
<gene>
    <name evidence="2" type="ORF">PISMIDRAFT_9504</name>
</gene>
<dbReference type="OrthoDB" id="2608786at2759"/>